<dbReference type="Proteomes" id="UP000219338">
    <property type="component" value="Unassembled WGS sequence"/>
</dbReference>
<organism evidence="1 2">
    <name type="scientific">Armillaria ostoyae</name>
    <name type="common">Armillaria root rot fungus</name>
    <dbReference type="NCBI Taxonomy" id="47428"/>
    <lineage>
        <taxon>Eukaryota</taxon>
        <taxon>Fungi</taxon>
        <taxon>Dikarya</taxon>
        <taxon>Basidiomycota</taxon>
        <taxon>Agaricomycotina</taxon>
        <taxon>Agaricomycetes</taxon>
        <taxon>Agaricomycetidae</taxon>
        <taxon>Agaricales</taxon>
        <taxon>Marasmiineae</taxon>
        <taxon>Physalacriaceae</taxon>
        <taxon>Armillaria</taxon>
    </lineage>
</organism>
<accession>A0A284RRA2</accession>
<sequence>MALGLVSTVSGEGGNAALSKALHLTPSGTALDGLRIESPEHLARLKNTVLDDLIVLHHTIFSAERQ</sequence>
<evidence type="ECO:0000313" key="2">
    <source>
        <dbReference type="Proteomes" id="UP000219338"/>
    </source>
</evidence>
<keyword evidence="2" id="KW-1185">Reference proteome</keyword>
<dbReference type="AlphaFoldDB" id="A0A284RRA2"/>
<dbReference type="EMBL" id="FUEG01000014">
    <property type="protein sequence ID" value="SJL11273.1"/>
    <property type="molecule type" value="Genomic_DNA"/>
</dbReference>
<reference evidence="2" key="1">
    <citation type="journal article" date="2017" name="Nat. Ecol. Evol.">
        <title>Genome expansion and lineage-specific genetic innovations in the forest pathogenic fungi Armillaria.</title>
        <authorList>
            <person name="Sipos G."/>
            <person name="Prasanna A.N."/>
            <person name="Walter M.C."/>
            <person name="O'Connor E."/>
            <person name="Balint B."/>
            <person name="Krizsan K."/>
            <person name="Kiss B."/>
            <person name="Hess J."/>
            <person name="Varga T."/>
            <person name="Slot J."/>
            <person name="Riley R."/>
            <person name="Boka B."/>
            <person name="Rigling D."/>
            <person name="Barry K."/>
            <person name="Lee J."/>
            <person name="Mihaltcheva S."/>
            <person name="LaButti K."/>
            <person name="Lipzen A."/>
            <person name="Waldron R."/>
            <person name="Moloney N.M."/>
            <person name="Sperisen C."/>
            <person name="Kredics L."/>
            <person name="Vagvoelgyi C."/>
            <person name="Patrignani A."/>
            <person name="Fitzpatrick D."/>
            <person name="Nagy I."/>
            <person name="Doyle S."/>
            <person name="Anderson J.B."/>
            <person name="Grigoriev I.V."/>
            <person name="Gueldener U."/>
            <person name="Muensterkoetter M."/>
            <person name="Nagy L.G."/>
        </authorList>
    </citation>
    <scope>NUCLEOTIDE SEQUENCE [LARGE SCALE GENOMIC DNA]</scope>
    <source>
        <strain evidence="2">C18/9</strain>
    </source>
</reference>
<name>A0A284RRA2_ARMOS</name>
<evidence type="ECO:0000313" key="1">
    <source>
        <dbReference type="EMBL" id="SJL11273.1"/>
    </source>
</evidence>
<proteinExistence type="predicted"/>
<protein>
    <submittedName>
        <fullName evidence="1">Uncharacterized protein</fullName>
    </submittedName>
</protein>
<gene>
    <name evidence="1" type="ORF">ARMOST_14676</name>
</gene>